<keyword evidence="14" id="KW-0573">Peptidoglycan synthesis</keyword>
<comment type="catalytic activity">
    <reaction evidence="13 14">
        <text>di-trans,octa-cis-undecaprenyl diphosphate + H2O = di-trans,octa-cis-undecaprenyl phosphate + phosphate + H(+)</text>
        <dbReference type="Rhea" id="RHEA:28094"/>
        <dbReference type="ChEBI" id="CHEBI:15377"/>
        <dbReference type="ChEBI" id="CHEBI:15378"/>
        <dbReference type="ChEBI" id="CHEBI:43474"/>
        <dbReference type="ChEBI" id="CHEBI:58405"/>
        <dbReference type="ChEBI" id="CHEBI:60392"/>
        <dbReference type="EC" id="3.6.1.27"/>
    </reaction>
</comment>
<dbReference type="GO" id="GO:0050380">
    <property type="term" value="F:undecaprenyl-diphosphatase activity"/>
    <property type="evidence" value="ECO:0007669"/>
    <property type="project" value="UniProtKB-UniRule"/>
</dbReference>
<evidence type="ECO:0000256" key="13">
    <source>
        <dbReference type="ARBA" id="ARBA00047594"/>
    </source>
</evidence>
<reference evidence="16" key="1">
    <citation type="submission" date="2017-09" db="EMBL/GenBank/DDBJ databases">
        <title>Depth-based differentiation of microbial function through sediment-hosted aquifers and enrichment of novel symbionts in the deep terrestrial subsurface.</title>
        <authorList>
            <person name="Probst A.J."/>
            <person name="Ladd B."/>
            <person name="Jarett J.K."/>
            <person name="Geller-Mcgrath D.E."/>
            <person name="Sieber C.M.K."/>
            <person name="Emerson J.B."/>
            <person name="Anantharaman K."/>
            <person name="Thomas B.C."/>
            <person name="Malmstrom R."/>
            <person name="Stieglmeier M."/>
            <person name="Klingl A."/>
            <person name="Woyke T."/>
            <person name="Ryan C.M."/>
            <person name="Banfield J.F."/>
        </authorList>
    </citation>
    <scope>NUCLEOTIDE SEQUENCE [LARGE SCALE GENOMIC DNA]</scope>
</reference>
<dbReference type="GO" id="GO:0046677">
    <property type="term" value="P:response to antibiotic"/>
    <property type="evidence" value="ECO:0007669"/>
    <property type="project" value="UniProtKB-UniRule"/>
</dbReference>
<dbReference type="Proteomes" id="UP000229559">
    <property type="component" value="Unassembled WGS sequence"/>
</dbReference>
<organism evidence="15 16">
    <name type="scientific">Candidatus Shapirobacteria bacterium CG07_land_8_20_14_0_80_39_12</name>
    <dbReference type="NCBI Taxonomy" id="1974480"/>
    <lineage>
        <taxon>Bacteria</taxon>
        <taxon>Candidatus Shapironibacteriota</taxon>
    </lineage>
</organism>
<keyword evidence="14" id="KW-0961">Cell wall biogenesis/degradation</keyword>
<keyword evidence="6 14" id="KW-0812">Transmembrane</keyword>
<evidence type="ECO:0000256" key="5">
    <source>
        <dbReference type="ARBA" id="ARBA00022475"/>
    </source>
</evidence>
<proteinExistence type="inferred from homology"/>
<evidence type="ECO:0000256" key="4">
    <source>
        <dbReference type="ARBA" id="ARBA00021581"/>
    </source>
</evidence>
<keyword evidence="7 14" id="KW-0378">Hydrolase</keyword>
<evidence type="ECO:0000256" key="14">
    <source>
        <dbReference type="HAMAP-Rule" id="MF_01006"/>
    </source>
</evidence>
<evidence type="ECO:0000256" key="8">
    <source>
        <dbReference type="ARBA" id="ARBA00022989"/>
    </source>
</evidence>
<evidence type="ECO:0000313" key="16">
    <source>
        <dbReference type="Proteomes" id="UP000229559"/>
    </source>
</evidence>
<dbReference type="GO" id="GO:0009252">
    <property type="term" value="P:peptidoglycan biosynthetic process"/>
    <property type="evidence" value="ECO:0007669"/>
    <property type="project" value="UniProtKB-KW"/>
</dbReference>
<evidence type="ECO:0000256" key="2">
    <source>
        <dbReference type="ARBA" id="ARBA00010621"/>
    </source>
</evidence>
<dbReference type="EC" id="3.6.1.27" evidence="3 14"/>
<sequence>MTWWQAIFLASLQGITEFLPISSSGHLAIFQKIFNLGAPIIFDIFVHVGTLLAIIFFFRKELGKILKGLFVKERDSWRIFWLLLIGSLPALFVGLLLEKHLELIFSSLKLISFSFLLTGILLISTKFLKAKRKKDLFSVKWLDALVVGLFQAVAILPGVSRSGSTIVGGLWRNFKRETAFQYSFFLAIPAILGALVLQIPDLLNHQFIFFKQAILGMFIAFIVGFFSLKILKKVLLNFQFWFFGFYCFLLGFLLLLF</sequence>
<dbReference type="PANTHER" id="PTHR30622">
    <property type="entry name" value="UNDECAPRENYL-DIPHOSPHATASE"/>
    <property type="match status" value="1"/>
</dbReference>
<gene>
    <name evidence="14" type="primary">uppP</name>
    <name evidence="15" type="ORF">COT04_02375</name>
</gene>
<keyword evidence="9 14" id="KW-0472">Membrane</keyword>
<protein>
    <recommendedName>
        <fullName evidence="4 14">Undecaprenyl-diphosphatase</fullName>
        <ecNumber evidence="3 14">3.6.1.27</ecNumber>
    </recommendedName>
    <alternativeName>
        <fullName evidence="12 14">Bacitracin resistance protein</fullName>
    </alternativeName>
    <alternativeName>
        <fullName evidence="11 14">Undecaprenyl pyrophosphate phosphatase</fullName>
    </alternativeName>
</protein>
<dbReference type="AlphaFoldDB" id="A0A2M6YPF9"/>
<accession>A0A2M6YPF9</accession>
<dbReference type="GO" id="GO:0008360">
    <property type="term" value="P:regulation of cell shape"/>
    <property type="evidence" value="ECO:0007669"/>
    <property type="project" value="UniProtKB-KW"/>
</dbReference>
<feature type="transmembrane region" description="Helical" evidence="14">
    <location>
        <begin position="179"/>
        <end position="197"/>
    </location>
</feature>
<feature type="transmembrane region" description="Helical" evidence="14">
    <location>
        <begin position="103"/>
        <end position="124"/>
    </location>
</feature>
<keyword evidence="8 14" id="KW-1133">Transmembrane helix</keyword>
<comment type="miscellaneous">
    <text evidence="14">Bacitracin is thought to be involved in the inhibition of peptidoglycan synthesis by sequestering undecaprenyl diphosphate, thereby reducing the pool of lipid carrier available.</text>
</comment>
<name>A0A2M6YPF9_9BACT</name>
<evidence type="ECO:0000313" key="15">
    <source>
        <dbReference type="EMBL" id="PIU33018.1"/>
    </source>
</evidence>
<evidence type="ECO:0000256" key="9">
    <source>
        <dbReference type="ARBA" id="ARBA00023136"/>
    </source>
</evidence>
<dbReference type="EMBL" id="PEXA01000064">
    <property type="protein sequence ID" value="PIU33018.1"/>
    <property type="molecule type" value="Genomic_DNA"/>
</dbReference>
<dbReference type="GO" id="GO:0005886">
    <property type="term" value="C:plasma membrane"/>
    <property type="evidence" value="ECO:0007669"/>
    <property type="project" value="UniProtKB-SubCell"/>
</dbReference>
<evidence type="ECO:0000256" key="1">
    <source>
        <dbReference type="ARBA" id="ARBA00004651"/>
    </source>
</evidence>
<feature type="transmembrane region" description="Helical" evidence="14">
    <location>
        <begin position="40"/>
        <end position="58"/>
    </location>
</feature>
<keyword evidence="14" id="KW-0133">Cell shape</keyword>
<comment type="caution">
    <text evidence="15">The sequence shown here is derived from an EMBL/GenBank/DDBJ whole genome shotgun (WGS) entry which is preliminary data.</text>
</comment>
<evidence type="ECO:0000256" key="12">
    <source>
        <dbReference type="ARBA" id="ARBA00032932"/>
    </source>
</evidence>
<dbReference type="HAMAP" id="MF_01006">
    <property type="entry name" value="Undec_diphosphatase"/>
    <property type="match status" value="1"/>
</dbReference>
<evidence type="ECO:0000256" key="10">
    <source>
        <dbReference type="ARBA" id="ARBA00023251"/>
    </source>
</evidence>
<comment type="similarity">
    <text evidence="2 14">Belongs to the UppP family.</text>
</comment>
<feature type="transmembrane region" description="Helical" evidence="14">
    <location>
        <begin position="136"/>
        <end position="159"/>
    </location>
</feature>
<evidence type="ECO:0000256" key="3">
    <source>
        <dbReference type="ARBA" id="ARBA00012374"/>
    </source>
</evidence>
<evidence type="ECO:0000256" key="6">
    <source>
        <dbReference type="ARBA" id="ARBA00022692"/>
    </source>
</evidence>
<evidence type="ECO:0000256" key="11">
    <source>
        <dbReference type="ARBA" id="ARBA00032707"/>
    </source>
</evidence>
<keyword evidence="10 14" id="KW-0046">Antibiotic resistance</keyword>
<dbReference type="Pfam" id="PF02673">
    <property type="entry name" value="BacA"/>
    <property type="match status" value="1"/>
</dbReference>
<comment type="subcellular location">
    <subcellularLocation>
        <location evidence="1 14">Cell membrane</location>
        <topology evidence="1 14">Multi-pass membrane protein</topology>
    </subcellularLocation>
</comment>
<dbReference type="InterPro" id="IPR003824">
    <property type="entry name" value="UppP"/>
</dbReference>
<feature type="transmembrane region" description="Helical" evidence="14">
    <location>
        <begin position="79"/>
        <end position="97"/>
    </location>
</feature>
<keyword evidence="5 14" id="KW-1003">Cell membrane</keyword>
<comment type="function">
    <text evidence="14">Catalyzes the dephosphorylation of undecaprenyl diphosphate (UPP). Confers resistance to bacitracin.</text>
</comment>
<feature type="transmembrane region" description="Helical" evidence="14">
    <location>
        <begin position="209"/>
        <end position="228"/>
    </location>
</feature>
<feature type="transmembrane region" description="Helical" evidence="14">
    <location>
        <begin position="234"/>
        <end position="256"/>
    </location>
</feature>
<dbReference type="GO" id="GO:0071555">
    <property type="term" value="P:cell wall organization"/>
    <property type="evidence" value="ECO:0007669"/>
    <property type="project" value="UniProtKB-KW"/>
</dbReference>
<evidence type="ECO:0000256" key="7">
    <source>
        <dbReference type="ARBA" id="ARBA00022801"/>
    </source>
</evidence>
<dbReference type="PANTHER" id="PTHR30622:SF2">
    <property type="entry name" value="UNDECAPRENYL-DIPHOSPHATASE"/>
    <property type="match status" value="1"/>
</dbReference>